<reference evidence="1" key="1">
    <citation type="submission" date="2023-09" db="EMBL/GenBank/DDBJ databases">
        <title>Biosynthesis of haloterpenoids in red algae via microbial-like type I terpene synthases.</title>
        <authorList>
            <person name="Steele T.S."/>
            <person name="Burkhardt I."/>
            <person name="Moore M.L."/>
            <person name="de Rond T."/>
            <person name="Michael T.P."/>
            <person name="Moore B.S."/>
        </authorList>
    </citation>
    <scope>NUCLEOTIDE SEQUENCE</scope>
</reference>
<dbReference type="InterPro" id="IPR008949">
    <property type="entry name" value="Isoprenoid_synthase_dom_sf"/>
</dbReference>
<name>A0AA96ZRV5_9FLOR</name>
<dbReference type="AlphaFoldDB" id="A0AA96ZRV5"/>
<proteinExistence type="predicted"/>
<organism evidence="1">
    <name type="scientific">Laurencia subopposita</name>
    <dbReference type="NCBI Taxonomy" id="3071698"/>
    <lineage>
        <taxon>Eukaryota</taxon>
        <taxon>Rhodophyta</taxon>
        <taxon>Florideophyceae</taxon>
        <taxon>Rhodymeniophycidae</taxon>
        <taxon>Ceramiales</taxon>
        <taxon>Rhodomelaceae</taxon>
        <taxon>Laurencieae</taxon>
        <taxon>Laurencia</taxon>
    </lineage>
</organism>
<accession>A0AA96ZRV5</accession>
<protein>
    <submittedName>
        <fullName evidence="1">TS-6</fullName>
    </submittedName>
</protein>
<dbReference type="EMBL" id="OR515537">
    <property type="protein sequence ID" value="WNY22662.1"/>
    <property type="molecule type" value="Genomic_DNA"/>
</dbReference>
<dbReference type="Pfam" id="PF19086">
    <property type="entry name" value="Terpene_syn_C_2"/>
    <property type="match status" value="1"/>
</dbReference>
<evidence type="ECO:0000313" key="1">
    <source>
        <dbReference type="EMBL" id="WNY22662.1"/>
    </source>
</evidence>
<dbReference type="SUPFAM" id="SSF48576">
    <property type="entry name" value="Terpenoid synthases"/>
    <property type="match status" value="1"/>
</dbReference>
<sequence length="308" mass="35029">MAENTFPSSLILKEQNCGFAKVKYSSFRFLGEDFVNEHEKQAYEKSVELRQSLEIINNHKKIEAIKKSQFERLSARIFPFADLEGLKSATDMIILTFIIDDDWDSVDPEDTKGIHRINNVSSQLVQILKGEQPQPNDEPGIFGINSVMDRNASMNSKWIYLMRKVFIRGLEVCHLERVGRMDAETITLAMYEGNRYYSDVVLPLFDLSGAMICSGDSSDVLSSPYIQMMTRLAVHHVSYCNDIIGFHKECKETSLNNLVKVMAKDNQQSFGDALKGALKTNNQLVDAFLNVEEMVSIHGLTLLKDRKR</sequence>
<dbReference type="Gene3D" id="1.10.600.10">
    <property type="entry name" value="Farnesyl Diphosphate Synthase"/>
    <property type="match status" value="1"/>
</dbReference>